<dbReference type="EMBL" id="JACRTB010000022">
    <property type="protein sequence ID" value="MBC8577129.1"/>
    <property type="molecule type" value="Genomic_DNA"/>
</dbReference>
<dbReference type="RefSeq" id="WP_262400598.1">
    <property type="nucleotide sequence ID" value="NZ_JACRTB010000022.1"/>
</dbReference>
<reference evidence="7 8" key="1">
    <citation type="submission" date="2020-08" db="EMBL/GenBank/DDBJ databases">
        <title>Genome public.</title>
        <authorList>
            <person name="Liu C."/>
            <person name="Sun Q."/>
        </authorList>
    </citation>
    <scope>NUCLEOTIDE SEQUENCE [LARGE SCALE GENOMIC DNA]</scope>
    <source>
        <strain evidence="7 8">BX1</strain>
    </source>
</reference>
<evidence type="ECO:0000256" key="3">
    <source>
        <dbReference type="ARBA" id="ARBA00018111"/>
    </source>
</evidence>
<feature type="domain" description="RecX second three-helical" evidence="6">
    <location>
        <begin position="104"/>
        <end position="144"/>
    </location>
</feature>
<evidence type="ECO:0000256" key="2">
    <source>
        <dbReference type="ARBA" id="ARBA00009695"/>
    </source>
</evidence>
<evidence type="ECO:0000313" key="7">
    <source>
        <dbReference type="EMBL" id="MBC8577129.1"/>
    </source>
</evidence>
<evidence type="ECO:0000313" key="8">
    <source>
        <dbReference type="Proteomes" id="UP000658131"/>
    </source>
</evidence>
<dbReference type="PANTHER" id="PTHR33602">
    <property type="entry name" value="REGULATORY PROTEIN RECX FAMILY PROTEIN"/>
    <property type="match status" value="1"/>
</dbReference>
<organism evidence="7 8">
    <name type="scientific">Yanshouia hominis</name>
    <dbReference type="NCBI Taxonomy" id="2763673"/>
    <lineage>
        <taxon>Bacteria</taxon>
        <taxon>Bacillati</taxon>
        <taxon>Bacillota</taxon>
        <taxon>Clostridia</taxon>
        <taxon>Eubacteriales</taxon>
        <taxon>Oscillospiraceae</taxon>
        <taxon>Yanshouia</taxon>
    </lineage>
</organism>
<evidence type="ECO:0000259" key="6">
    <source>
        <dbReference type="Pfam" id="PF02631"/>
    </source>
</evidence>
<comment type="function">
    <text evidence="5">Modulates RecA activity.</text>
</comment>
<keyword evidence="4 5" id="KW-0963">Cytoplasm</keyword>
<proteinExistence type="inferred from homology"/>
<dbReference type="Gene3D" id="1.10.10.10">
    <property type="entry name" value="Winged helix-like DNA-binding domain superfamily/Winged helix DNA-binding domain"/>
    <property type="match status" value="2"/>
</dbReference>
<evidence type="ECO:0000256" key="4">
    <source>
        <dbReference type="ARBA" id="ARBA00022490"/>
    </source>
</evidence>
<evidence type="ECO:0000256" key="1">
    <source>
        <dbReference type="ARBA" id="ARBA00004496"/>
    </source>
</evidence>
<accession>A0ABR7NL45</accession>
<dbReference type="Pfam" id="PF02631">
    <property type="entry name" value="RecX_HTH2"/>
    <property type="match status" value="1"/>
</dbReference>
<dbReference type="HAMAP" id="MF_01114">
    <property type="entry name" value="RecX"/>
    <property type="match status" value="1"/>
</dbReference>
<dbReference type="InterPro" id="IPR036388">
    <property type="entry name" value="WH-like_DNA-bd_sf"/>
</dbReference>
<protein>
    <recommendedName>
        <fullName evidence="3 5">Regulatory protein RecX</fullName>
    </recommendedName>
</protein>
<dbReference type="PANTHER" id="PTHR33602:SF1">
    <property type="entry name" value="REGULATORY PROTEIN RECX FAMILY PROTEIN"/>
    <property type="match status" value="1"/>
</dbReference>
<dbReference type="InterPro" id="IPR003783">
    <property type="entry name" value="Regulatory_RecX"/>
</dbReference>
<evidence type="ECO:0000256" key="5">
    <source>
        <dbReference type="HAMAP-Rule" id="MF_01114"/>
    </source>
</evidence>
<keyword evidence="8" id="KW-1185">Reference proteome</keyword>
<comment type="caution">
    <text evidence="7">The sequence shown here is derived from an EMBL/GenBank/DDBJ whole genome shotgun (WGS) entry which is preliminary data.</text>
</comment>
<dbReference type="Proteomes" id="UP000658131">
    <property type="component" value="Unassembled WGS sequence"/>
</dbReference>
<name>A0ABR7NL45_9FIRM</name>
<comment type="similarity">
    <text evidence="2 5">Belongs to the RecX family.</text>
</comment>
<sequence length="210" mass="23426">MIITNVRRTKRGMIAVEADGEYLASVSEEAWILSGLFKGCDADADALNDLLRQNRVEEAKRHALSMLSARSYTARQLTERLSRKSGQEAAEAAAGRMEELGLLDDADYACRFARELFENRRFAPRRIRLELTRRGISSELCEDAIAGLELDTLPQRAAELIEARFGALDTPADLRRAAALLERYGYPAPIARGVLQNARRGELSETEDNL</sequence>
<comment type="subcellular location">
    <subcellularLocation>
        <location evidence="1 5">Cytoplasm</location>
    </subcellularLocation>
</comment>
<gene>
    <name evidence="5" type="primary">recX</name>
    <name evidence="7" type="ORF">H8717_12020</name>
</gene>
<dbReference type="InterPro" id="IPR053924">
    <property type="entry name" value="RecX_HTH_2nd"/>
</dbReference>